<gene>
    <name evidence="1" type="ORF">ACOC_LOCUS1376</name>
</gene>
<dbReference type="OrthoDB" id="5860089at2759"/>
<name>A0A0R3PC69_ANGCS</name>
<dbReference type="AlphaFoldDB" id="A0A0R3PC69"/>
<protein>
    <submittedName>
        <fullName evidence="3">I/LWEQ domain-containing protein</fullName>
    </submittedName>
</protein>
<reference evidence="3" key="1">
    <citation type="submission" date="2017-02" db="UniProtKB">
        <authorList>
            <consortium name="WormBaseParasite"/>
        </authorList>
    </citation>
    <scope>IDENTIFICATION</scope>
</reference>
<sequence>MFKEADDDVSKDQAAQLKGKLLKLFGRLSASQTLSSKNWSKDFETCCSVLSKAVELANERLRFASLKGEAAVNQAKSRVRMSLKPLITVVRKEYEKQGNEHVDEITLKVAECLAVADAILLTVSS</sequence>
<dbReference type="WBParaSite" id="ACOC_0000137501-mRNA-1">
    <property type="protein sequence ID" value="ACOC_0000137501-mRNA-1"/>
    <property type="gene ID" value="ACOC_0000137501"/>
</dbReference>
<evidence type="ECO:0000313" key="2">
    <source>
        <dbReference type="Proteomes" id="UP000267027"/>
    </source>
</evidence>
<evidence type="ECO:0000313" key="1">
    <source>
        <dbReference type="EMBL" id="VDM52961.1"/>
    </source>
</evidence>
<organism evidence="3">
    <name type="scientific">Angiostrongylus costaricensis</name>
    <name type="common">Nematode worm</name>
    <dbReference type="NCBI Taxonomy" id="334426"/>
    <lineage>
        <taxon>Eukaryota</taxon>
        <taxon>Metazoa</taxon>
        <taxon>Ecdysozoa</taxon>
        <taxon>Nematoda</taxon>
        <taxon>Chromadorea</taxon>
        <taxon>Rhabditida</taxon>
        <taxon>Rhabditina</taxon>
        <taxon>Rhabditomorpha</taxon>
        <taxon>Strongyloidea</taxon>
        <taxon>Metastrongylidae</taxon>
        <taxon>Angiostrongylus</taxon>
    </lineage>
</organism>
<keyword evidence="2" id="KW-1185">Reference proteome</keyword>
<evidence type="ECO:0000313" key="3">
    <source>
        <dbReference type="WBParaSite" id="ACOC_0000137501-mRNA-1"/>
    </source>
</evidence>
<proteinExistence type="predicted"/>
<dbReference type="Proteomes" id="UP000267027">
    <property type="component" value="Unassembled WGS sequence"/>
</dbReference>
<reference evidence="1 2" key="2">
    <citation type="submission" date="2018-11" db="EMBL/GenBank/DDBJ databases">
        <authorList>
            <consortium name="Pathogen Informatics"/>
        </authorList>
    </citation>
    <scope>NUCLEOTIDE SEQUENCE [LARGE SCALE GENOMIC DNA]</scope>
    <source>
        <strain evidence="1 2">Costa Rica</strain>
    </source>
</reference>
<accession>A0A0R3PC69</accession>
<dbReference type="EMBL" id="UYYA01000201">
    <property type="protein sequence ID" value="VDM52961.1"/>
    <property type="molecule type" value="Genomic_DNA"/>
</dbReference>